<comment type="caution">
    <text evidence="2">The sequence shown here is derived from an EMBL/GenBank/DDBJ whole genome shotgun (WGS) entry which is preliminary data.</text>
</comment>
<dbReference type="SUPFAM" id="SSF90257">
    <property type="entry name" value="Myosin rod fragments"/>
    <property type="match status" value="1"/>
</dbReference>
<evidence type="ECO:0000313" key="3">
    <source>
        <dbReference type="Proteomes" id="UP001574673"/>
    </source>
</evidence>
<evidence type="ECO:0008006" key="4">
    <source>
        <dbReference type="Google" id="ProtNLM"/>
    </source>
</evidence>
<dbReference type="RefSeq" id="WP_418891469.1">
    <property type="nucleotide sequence ID" value="NZ_JBEUWX010000002.1"/>
</dbReference>
<proteinExistence type="predicted"/>
<accession>A0ABV4UFM9</accession>
<dbReference type="EMBL" id="JBEUWX010000002">
    <property type="protein sequence ID" value="MFA9950411.1"/>
    <property type="molecule type" value="Genomic_DNA"/>
</dbReference>
<gene>
    <name evidence="2" type="ORF">ABCS64_08815</name>
</gene>
<organism evidence="2 3">
    <name type="scientific">Dentiradicibacter hellwigii</name>
    <dbReference type="NCBI Taxonomy" id="3149053"/>
    <lineage>
        <taxon>Bacteria</taxon>
        <taxon>Pseudomonadati</taxon>
        <taxon>Pseudomonadota</taxon>
        <taxon>Betaproteobacteria</taxon>
        <taxon>Rhodocyclales</taxon>
        <taxon>Rhodocyclaceae</taxon>
        <taxon>Dentiradicibacter</taxon>
    </lineage>
</organism>
<dbReference type="Proteomes" id="UP001574673">
    <property type="component" value="Unassembled WGS sequence"/>
</dbReference>
<evidence type="ECO:0000313" key="2">
    <source>
        <dbReference type="EMBL" id="MFA9950411.1"/>
    </source>
</evidence>
<sequence length="71" mass="7866">MMNELDALEDKVAQIVDLCHSLRAKNAELQQRLAAAEAMRAALISRMDAARMQIEQLAAQLPDLSDNEESV</sequence>
<keyword evidence="1" id="KW-0175">Coiled coil</keyword>
<keyword evidence="3" id="KW-1185">Reference proteome</keyword>
<reference evidence="3" key="1">
    <citation type="submission" date="2024-06" db="EMBL/GenBank/DDBJ databases">
        <title>Radixoralia hellwigii gen. nov., sp nov., isolated from a root canal in the human oral cavity.</title>
        <authorList>
            <person name="Bartsch S."/>
            <person name="Wittmer A."/>
            <person name="Schulz A.-K."/>
            <person name="Neumann-Schaal M."/>
            <person name="Wolf J."/>
            <person name="Gronow S."/>
            <person name="Tennert C."/>
            <person name="Haecker G."/>
            <person name="Cieplik F."/>
            <person name="Al-Ahmad A."/>
        </authorList>
    </citation>
    <scope>NUCLEOTIDE SEQUENCE [LARGE SCALE GENOMIC DNA]</scope>
    <source>
        <strain evidence="3">Wk13</strain>
    </source>
</reference>
<protein>
    <recommendedName>
        <fullName evidence="4">DUF904 domain-containing protein</fullName>
    </recommendedName>
</protein>
<feature type="coiled-coil region" evidence="1">
    <location>
        <begin position="5"/>
        <end position="67"/>
    </location>
</feature>
<evidence type="ECO:0000256" key="1">
    <source>
        <dbReference type="SAM" id="Coils"/>
    </source>
</evidence>
<name>A0ABV4UFM9_9RHOO</name>